<accession>A0A484ATR5</accession>
<comment type="caution">
    <text evidence="2">The sequence shown here is derived from an EMBL/GenBank/DDBJ whole genome shotgun (WGS) entry which is preliminary data.</text>
</comment>
<dbReference type="EMBL" id="LSRL02000715">
    <property type="protein sequence ID" value="TDG40009.1"/>
    <property type="molecule type" value="Genomic_DNA"/>
</dbReference>
<dbReference type="OMA" id="QEMEAPD"/>
<evidence type="ECO:0000313" key="3">
    <source>
        <dbReference type="Proteomes" id="UP000295192"/>
    </source>
</evidence>
<evidence type="ECO:0000256" key="1">
    <source>
        <dbReference type="SAM" id="MobiDB-lite"/>
    </source>
</evidence>
<evidence type="ECO:0000313" key="2">
    <source>
        <dbReference type="EMBL" id="TDG40009.1"/>
    </source>
</evidence>
<sequence length="435" mass="48087">MSSSSASSNTNNANANAAANSITGRGRANVTPISIAPVRNATVGNAVGTNYIRTNTVTRRQNYRDSDSDDSMSDIPVWHNVMEPVNMALHMTVRSRRIRVLGNRVMAESDDYAYDYVVQSRFLFCTGYNRGHISHLVIEDDNPSRPNDTADLTDISMEDTTDSSSDASNSDSSAVPNSDSSTVANSDSSIVVDSSDSSIADRIARRQWFQLPNHIKMRYYQTASVGEQKAITYGTYQREKLMQDGQETTEKAVNSVEVQTEEVNEEPMAVDDETKQEDASAEGGSENPDDEPKAERNQEEDQEEKKTNNVNHETETETENNIDLQKEDEQQEMEAPDAENNVTPMNVDERLEPELPSTSSSCANRKRKGSPNRGGEPDAKRRRIETVPNETNVPPVPSLDSVNSSSTVSPSPNPNEYLPEDAGYYAAWLRSPPEN</sequence>
<gene>
    <name evidence="2" type="ORF">AWZ03_013568</name>
</gene>
<organism evidence="2 3">
    <name type="scientific">Drosophila navojoa</name>
    <name type="common">Fruit fly</name>
    <dbReference type="NCBI Taxonomy" id="7232"/>
    <lineage>
        <taxon>Eukaryota</taxon>
        <taxon>Metazoa</taxon>
        <taxon>Ecdysozoa</taxon>
        <taxon>Arthropoda</taxon>
        <taxon>Hexapoda</taxon>
        <taxon>Insecta</taxon>
        <taxon>Pterygota</taxon>
        <taxon>Neoptera</taxon>
        <taxon>Endopterygota</taxon>
        <taxon>Diptera</taxon>
        <taxon>Brachycera</taxon>
        <taxon>Muscomorpha</taxon>
        <taxon>Ephydroidea</taxon>
        <taxon>Drosophilidae</taxon>
        <taxon>Drosophila</taxon>
    </lineage>
</organism>
<protein>
    <submittedName>
        <fullName evidence="2">Uncharacterized protein</fullName>
    </submittedName>
</protein>
<dbReference type="Proteomes" id="UP000295192">
    <property type="component" value="Unassembled WGS sequence"/>
</dbReference>
<feature type="compositionally biased region" description="Low complexity" evidence="1">
    <location>
        <begin position="386"/>
        <end position="410"/>
    </location>
</feature>
<feature type="compositionally biased region" description="Low complexity" evidence="1">
    <location>
        <begin position="162"/>
        <end position="196"/>
    </location>
</feature>
<name>A0A484ATR5_DRONA</name>
<feature type="compositionally biased region" description="Acidic residues" evidence="1">
    <location>
        <begin position="259"/>
        <end position="271"/>
    </location>
</feature>
<keyword evidence="3" id="KW-1185">Reference proteome</keyword>
<feature type="compositionally biased region" description="Basic and acidic residues" evidence="1">
    <location>
        <begin position="290"/>
        <end position="315"/>
    </location>
</feature>
<feature type="region of interest" description="Disordered" evidence="1">
    <location>
        <begin position="138"/>
        <end position="196"/>
    </location>
</feature>
<reference evidence="2 3" key="1">
    <citation type="journal article" date="2019" name="J. Hered.">
        <title>An Improved Genome Assembly for Drosophila navojoa, the Basal Species in the mojavensis Cluster.</title>
        <authorList>
            <person name="Vanderlinde T."/>
            <person name="Dupim E.G."/>
            <person name="Nazario-Yepiz N.O."/>
            <person name="Carvalho A.B."/>
        </authorList>
    </citation>
    <scope>NUCLEOTIDE SEQUENCE [LARGE SCALE GENOMIC DNA]</scope>
    <source>
        <strain evidence="2">Navoj_Jal97</strain>
        <tissue evidence="2">Whole organism</tissue>
    </source>
</reference>
<feature type="region of interest" description="Disordered" evidence="1">
    <location>
        <begin position="242"/>
        <end position="419"/>
    </location>
</feature>
<dbReference type="AlphaFoldDB" id="A0A484ATR5"/>
<proteinExistence type="predicted"/>